<accession>A0A9D4HCA9</accession>
<dbReference type="InterPro" id="IPR046906">
    <property type="entry name" value="Mab-21_HhH/H2TH-like"/>
</dbReference>
<dbReference type="Gene3D" id="1.10.1410.40">
    <property type="match status" value="1"/>
</dbReference>
<evidence type="ECO:0000259" key="1">
    <source>
        <dbReference type="Pfam" id="PF20266"/>
    </source>
</evidence>
<feature type="domain" description="Mab-21-like HhH/H2TH-like" evidence="1">
    <location>
        <begin position="9"/>
        <end position="75"/>
    </location>
</feature>
<keyword evidence="3" id="KW-1185">Reference proteome</keyword>
<proteinExistence type="predicted"/>
<evidence type="ECO:0000313" key="2">
    <source>
        <dbReference type="EMBL" id="KAH3713068.1"/>
    </source>
</evidence>
<evidence type="ECO:0000313" key="3">
    <source>
        <dbReference type="Proteomes" id="UP000828390"/>
    </source>
</evidence>
<protein>
    <recommendedName>
        <fullName evidence="1">Mab-21-like HhH/H2TH-like domain-containing protein</fullName>
    </recommendedName>
</protein>
<dbReference type="Pfam" id="PF20266">
    <property type="entry name" value="Mab-21_C"/>
    <property type="match status" value="1"/>
</dbReference>
<comment type="caution">
    <text evidence="2">The sequence shown here is derived from an EMBL/GenBank/DDBJ whole genome shotgun (WGS) entry which is preliminary data.</text>
</comment>
<dbReference type="AlphaFoldDB" id="A0A9D4HCA9"/>
<dbReference type="Proteomes" id="UP000828390">
    <property type="component" value="Unassembled WGS sequence"/>
</dbReference>
<reference evidence="2" key="2">
    <citation type="submission" date="2020-11" db="EMBL/GenBank/DDBJ databases">
        <authorList>
            <person name="McCartney M.A."/>
            <person name="Auch B."/>
            <person name="Kono T."/>
            <person name="Mallez S."/>
            <person name="Becker A."/>
            <person name="Gohl D.M."/>
            <person name="Silverstein K.A.T."/>
            <person name="Koren S."/>
            <person name="Bechman K.B."/>
            <person name="Herman A."/>
            <person name="Abrahante J.E."/>
            <person name="Garbe J."/>
        </authorList>
    </citation>
    <scope>NUCLEOTIDE SEQUENCE</scope>
    <source>
        <strain evidence="2">Duluth1</strain>
        <tissue evidence="2">Whole animal</tissue>
    </source>
</reference>
<organism evidence="2 3">
    <name type="scientific">Dreissena polymorpha</name>
    <name type="common">Zebra mussel</name>
    <name type="synonym">Mytilus polymorpha</name>
    <dbReference type="NCBI Taxonomy" id="45954"/>
    <lineage>
        <taxon>Eukaryota</taxon>
        <taxon>Metazoa</taxon>
        <taxon>Spiralia</taxon>
        <taxon>Lophotrochozoa</taxon>
        <taxon>Mollusca</taxon>
        <taxon>Bivalvia</taxon>
        <taxon>Autobranchia</taxon>
        <taxon>Heteroconchia</taxon>
        <taxon>Euheterodonta</taxon>
        <taxon>Imparidentia</taxon>
        <taxon>Neoheterodontei</taxon>
        <taxon>Myida</taxon>
        <taxon>Dreissenoidea</taxon>
        <taxon>Dreissenidae</taxon>
        <taxon>Dreissena</taxon>
    </lineage>
</organism>
<sequence length="193" mass="22646">MIAKDVLKPRHKEVTSFMLKNIVLWIAENNPQSMFHERSLFFWLRQSLQELRTALSTKTLPYYMIPDRDLMAASALTDAQGKTWIATLTDMIDDSANIIRRLPKIRQAIIAHPMPLLWYNTRKTELELLYLEVNAYDLSDYMYRRALQKKIHELMHDENIQHVLSKTISNTISEGSMITFDDAMDILKRCVIM</sequence>
<gene>
    <name evidence="2" type="ORF">DPMN_072835</name>
</gene>
<name>A0A9D4HCA9_DREPO</name>
<dbReference type="EMBL" id="JAIWYP010000014">
    <property type="protein sequence ID" value="KAH3713068.1"/>
    <property type="molecule type" value="Genomic_DNA"/>
</dbReference>
<reference evidence="2" key="1">
    <citation type="journal article" date="2019" name="bioRxiv">
        <title>The Genome of the Zebra Mussel, Dreissena polymorpha: A Resource for Invasive Species Research.</title>
        <authorList>
            <person name="McCartney M.A."/>
            <person name="Auch B."/>
            <person name="Kono T."/>
            <person name="Mallez S."/>
            <person name="Zhang Y."/>
            <person name="Obille A."/>
            <person name="Becker A."/>
            <person name="Abrahante J.E."/>
            <person name="Garbe J."/>
            <person name="Badalamenti J.P."/>
            <person name="Herman A."/>
            <person name="Mangelson H."/>
            <person name="Liachko I."/>
            <person name="Sullivan S."/>
            <person name="Sone E.D."/>
            <person name="Koren S."/>
            <person name="Silverstein K.A.T."/>
            <person name="Beckman K.B."/>
            <person name="Gohl D.M."/>
        </authorList>
    </citation>
    <scope>NUCLEOTIDE SEQUENCE</scope>
    <source>
        <strain evidence="2">Duluth1</strain>
        <tissue evidence="2">Whole animal</tissue>
    </source>
</reference>